<organism evidence="2 3">
    <name type="scientific">Amblyomma americanum</name>
    <name type="common">Lone star tick</name>
    <dbReference type="NCBI Taxonomy" id="6943"/>
    <lineage>
        <taxon>Eukaryota</taxon>
        <taxon>Metazoa</taxon>
        <taxon>Ecdysozoa</taxon>
        <taxon>Arthropoda</taxon>
        <taxon>Chelicerata</taxon>
        <taxon>Arachnida</taxon>
        <taxon>Acari</taxon>
        <taxon>Parasitiformes</taxon>
        <taxon>Ixodida</taxon>
        <taxon>Ixodoidea</taxon>
        <taxon>Ixodidae</taxon>
        <taxon>Amblyomminae</taxon>
        <taxon>Amblyomma</taxon>
    </lineage>
</organism>
<dbReference type="PROSITE" id="PS51029">
    <property type="entry name" value="MADF"/>
    <property type="match status" value="1"/>
</dbReference>
<proteinExistence type="predicted"/>
<evidence type="ECO:0000259" key="1">
    <source>
        <dbReference type="PROSITE" id="PS51029"/>
    </source>
</evidence>
<comment type="caution">
    <text evidence="2">The sequence shown here is derived from an EMBL/GenBank/DDBJ whole genome shotgun (WGS) entry which is preliminary data.</text>
</comment>
<dbReference type="GO" id="GO:0006357">
    <property type="term" value="P:regulation of transcription by RNA polymerase II"/>
    <property type="evidence" value="ECO:0007669"/>
    <property type="project" value="TreeGrafter"/>
</dbReference>
<reference evidence="2 3" key="1">
    <citation type="journal article" date="2023" name="Arcadia Sci">
        <title>De novo assembly of a long-read Amblyomma americanum tick genome.</title>
        <authorList>
            <person name="Chou S."/>
            <person name="Poskanzer K.E."/>
            <person name="Rollins M."/>
            <person name="Thuy-Boun P.S."/>
        </authorList>
    </citation>
    <scope>NUCLEOTIDE SEQUENCE [LARGE SCALE GENOMIC DNA]</scope>
    <source>
        <strain evidence="2">F_SG_1</strain>
        <tissue evidence="2">Salivary glands</tissue>
    </source>
</reference>
<dbReference type="AlphaFoldDB" id="A0AAQ4EIB9"/>
<sequence length="291" mass="32676">MQVCAAPRTSLNRRLIAEVRKRPGLWGHRDDRWDRAQTQQAWFEIADALNGVSPELVRKRWKNLKDVFAKKYHALRKRQAASANKQSGVITEQWQYFKDLLFLRHTLRDVLATAAEQSGDEEMTNGLDAMSDTAENAREPAVDTNEDDTTTFFINLPVTPEIEVSSNSTPNEEGCVPKRSRELVVSEVRSLGGASSPLGGHEPPSTCGPRAAKISLQSSQQSNTARAPFNGTMEVRSAPIHMDHITHFLFSLESYIRKTSDQLQPQLQMELLNVASAYSQNVFPQLLFPRT</sequence>
<evidence type="ECO:0000313" key="3">
    <source>
        <dbReference type="Proteomes" id="UP001321473"/>
    </source>
</evidence>
<dbReference type="Pfam" id="PF10545">
    <property type="entry name" value="MADF_DNA_bdg"/>
    <property type="match status" value="1"/>
</dbReference>
<dbReference type="GO" id="GO:0005634">
    <property type="term" value="C:nucleus"/>
    <property type="evidence" value="ECO:0007669"/>
    <property type="project" value="TreeGrafter"/>
</dbReference>
<dbReference type="PANTHER" id="PTHR12243:SF69">
    <property type="entry name" value="SI:CH73-59F11.3"/>
    <property type="match status" value="1"/>
</dbReference>
<dbReference type="InterPro" id="IPR006578">
    <property type="entry name" value="MADF-dom"/>
</dbReference>
<dbReference type="PANTHER" id="PTHR12243">
    <property type="entry name" value="MADF DOMAIN TRANSCRIPTION FACTOR"/>
    <property type="match status" value="1"/>
</dbReference>
<dbReference type="EMBL" id="JARKHS020015723">
    <property type="protein sequence ID" value="KAK8774183.1"/>
    <property type="molecule type" value="Genomic_DNA"/>
</dbReference>
<protein>
    <recommendedName>
        <fullName evidence="1">MADF domain-containing protein</fullName>
    </recommendedName>
</protein>
<feature type="domain" description="MADF" evidence="1">
    <location>
        <begin position="14"/>
        <end position="108"/>
    </location>
</feature>
<gene>
    <name evidence="2" type="ORF">V5799_011276</name>
</gene>
<accession>A0AAQ4EIB9</accession>
<name>A0AAQ4EIB9_AMBAM</name>
<dbReference type="SMART" id="SM00595">
    <property type="entry name" value="MADF"/>
    <property type="match status" value="1"/>
</dbReference>
<dbReference type="InterPro" id="IPR039353">
    <property type="entry name" value="TF_Adf1"/>
</dbReference>
<dbReference type="Proteomes" id="UP001321473">
    <property type="component" value="Unassembled WGS sequence"/>
</dbReference>
<dbReference type="GO" id="GO:0005667">
    <property type="term" value="C:transcription regulator complex"/>
    <property type="evidence" value="ECO:0007669"/>
    <property type="project" value="TreeGrafter"/>
</dbReference>
<evidence type="ECO:0000313" key="2">
    <source>
        <dbReference type="EMBL" id="KAK8774183.1"/>
    </source>
</evidence>
<keyword evidence="3" id="KW-1185">Reference proteome</keyword>